<comment type="similarity">
    <text evidence="1">Belongs to the DDAH family.</text>
</comment>
<dbReference type="InterPro" id="IPR033199">
    <property type="entry name" value="DDAH-like"/>
</dbReference>
<keyword evidence="4" id="KW-1185">Reference proteome</keyword>
<evidence type="ECO:0000313" key="4">
    <source>
        <dbReference type="Proteomes" id="UP000830115"/>
    </source>
</evidence>
<evidence type="ECO:0000256" key="1">
    <source>
        <dbReference type="ARBA" id="ARBA00008532"/>
    </source>
</evidence>
<reference evidence="3" key="1">
    <citation type="submission" date="2021-10" db="EMBL/GenBank/DDBJ databases">
        <title>Streptomyces nigrumlapis sp.nov.,an antimicrobial producing actinobacterium isolated from Black Gobi rocks.</title>
        <authorList>
            <person name="Wen Y."/>
            <person name="Zhang W."/>
            <person name="Liu X.G."/>
        </authorList>
    </citation>
    <scope>NUCLEOTIDE SEQUENCE</scope>
    <source>
        <strain evidence="3">ST13-2-2</strain>
    </source>
</reference>
<evidence type="ECO:0000256" key="2">
    <source>
        <dbReference type="ARBA" id="ARBA00022801"/>
    </source>
</evidence>
<dbReference type="PANTHER" id="PTHR12737:SF9">
    <property type="entry name" value="DIMETHYLARGININASE"/>
    <property type="match status" value="1"/>
</dbReference>
<keyword evidence="2" id="KW-0378">Hydrolase</keyword>
<dbReference type="Proteomes" id="UP000830115">
    <property type="component" value="Chromosome"/>
</dbReference>
<gene>
    <name evidence="3" type="ORF">K9S39_34420</name>
</gene>
<evidence type="ECO:0000313" key="3">
    <source>
        <dbReference type="EMBL" id="UQA96295.1"/>
    </source>
</evidence>
<accession>A0ABY4MIQ9</accession>
<protein>
    <submittedName>
        <fullName evidence="3">N(G),N(G)-dimethylarginine dimethylaminohydrolase</fullName>
    </submittedName>
</protein>
<dbReference type="EMBL" id="CP086322">
    <property type="protein sequence ID" value="UQA96295.1"/>
    <property type="molecule type" value="Genomic_DNA"/>
</dbReference>
<dbReference type="PANTHER" id="PTHR12737">
    <property type="entry name" value="DIMETHYLARGININE DIMETHYLAMINOHYDROLASE"/>
    <property type="match status" value="1"/>
</dbReference>
<dbReference type="Gene3D" id="3.75.10.10">
    <property type="entry name" value="L-arginine/glycine Amidinotransferase, Chain A"/>
    <property type="match status" value="1"/>
</dbReference>
<sequence length="258" mass="27449">MPSQYALVRRPSPRLAEGLVSHIDRQPVDPGRALRQWETYVQVLCDHGWRTTEVAPADDCPDAAFVEDTMVVFRNVALIARPGAAPRRPETSGARAAAEALGCSVNEVRAPGTLDGGDVLKVGDTVYVGRGGRTNADGVRQLRAAFEPLGARVIAVPVSRVLHLKSAVTALPDGTVIGYPPVVDDPAVFPRFLAVPEEAGAHVLLLGGGRLLMSTSAPKSAELIADLGYQPVPVDIGEFEKLEGCVTCLSVRLRELYA</sequence>
<dbReference type="RefSeq" id="WP_248867196.1">
    <property type="nucleotide sequence ID" value="NZ_CP086322.1"/>
</dbReference>
<organism evidence="3 4">
    <name type="scientific">Streptomyces halobius</name>
    <dbReference type="NCBI Taxonomy" id="2879846"/>
    <lineage>
        <taxon>Bacteria</taxon>
        <taxon>Bacillati</taxon>
        <taxon>Actinomycetota</taxon>
        <taxon>Actinomycetes</taxon>
        <taxon>Kitasatosporales</taxon>
        <taxon>Streptomycetaceae</taxon>
        <taxon>Streptomyces</taxon>
    </lineage>
</organism>
<dbReference type="SUPFAM" id="SSF55909">
    <property type="entry name" value="Pentein"/>
    <property type="match status" value="1"/>
</dbReference>
<proteinExistence type="inferred from homology"/>
<name>A0ABY4MIQ9_9ACTN</name>
<dbReference type="NCBIfam" id="NF045660">
    <property type="entry name" value="DiMthArgaseDdahStm"/>
    <property type="match status" value="1"/>
</dbReference>